<protein>
    <recommendedName>
        <fullName evidence="1">diguanylate cyclase</fullName>
        <ecNumber evidence="1">2.7.7.65</ecNumber>
    </recommendedName>
</protein>
<evidence type="ECO:0000256" key="2">
    <source>
        <dbReference type="ARBA" id="ARBA00034247"/>
    </source>
</evidence>
<feature type="domain" description="PAC" evidence="4">
    <location>
        <begin position="84"/>
        <end position="139"/>
    </location>
</feature>
<gene>
    <name evidence="6" type="ORF">ACFSW6_06965</name>
</gene>
<dbReference type="InterPro" id="IPR013656">
    <property type="entry name" value="PAS_4"/>
</dbReference>
<dbReference type="Pfam" id="PF08448">
    <property type="entry name" value="PAS_4"/>
    <property type="match status" value="2"/>
</dbReference>
<keyword evidence="6" id="KW-0808">Transferase</keyword>
<dbReference type="InterPro" id="IPR000014">
    <property type="entry name" value="PAS"/>
</dbReference>
<dbReference type="PROSITE" id="PS50887">
    <property type="entry name" value="GGDEF"/>
    <property type="match status" value="1"/>
</dbReference>
<dbReference type="NCBIfam" id="TIGR00229">
    <property type="entry name" value="sensory_box"/>
    <property type="match status" value="2"/>
</dbReference>
<organism evidence="6 7">
    <name type="scientific">Comamonas terrae</name>
    <dbReference type="NCBI Taxonomy" id="673548"/>
    <lineage>
        <taxon>Bacteria</taxon>
        <taxon>Pseudomonadati</taxon>
        <taxon>Pseudomonadota</taxon>
        <taxon>Betaproteobacteria</taxon>
        <taxon>Burkholderiales</taxon>
        <taxon>Comamonadaceae</taxon>
        <taxon>Comamonas</taxon>
    </lineage>
</organism>
<evidence type="ECO:0000259" key="5">
    <source>
        <dbReference type="PROSITE" id="PS50887"/>
    </source>
</evidence>
<dbReference type="InterPro" id="IPR001610">
    <property type="entry name" value="PAC"/>
</dbReference>
<keyword evidence="7" id="KW-1185">Reference proteome</keyword>
<dbReference type="PROSITE" id="PS50113">
    <property type="entry name" value="PAC"/>
    <property type="match status" value="1"/>
</dbReference>
<dbReference type="Gene3D" id="3.30.70.270">
    <property type="match status" value="1"/>
</dbReference>
<dbReference type="GO" id="GO:0052621">
    <property type="term" value="F:diguanylate cyclase activity"/>
    <property type="evidence" value="ECO:0007669"/>
    <property type="project" value="UniProtKB-EC"/>
</dbReference>
<dbReference type="InterPro" id="IPR043128">
    <property type="entry name" value="Rev_trsase/Diguanyl_cyclase"/>
</dbReference>
<dbReference type="SUPFAM" id="SSF55785">
    <property type="entry name" value="PYP-like sensor domain (PAS domain)"/>
    <property type="match status" value="2"/>
</dbReference>
<dbReference type="CDD" id="cd00130">
    <property type="entry name" value="PAS"/>
    <property type="match status" value="2"/>
</dbReference>
<dbReference type="InterPro" id="IPR035965">
    <property type="entry name" value="PAS-like_dom_sf"/>
</dbReference>
<dbReference type="InterPro" id="IPR029787">
    <property type="entry name" value="Nucleotide_cyclase"/>
</dbReference>
<dbReference type="NCBIfam" id="TIGR00254">
    <property type="entry name" value="GGDEF"/>
    <property type="match status" value="1"/>
</dbReference>
<dbReference type="EC" id="2.7.7.65" evidence="1"/>
<sequence>MNLPCGLPDTRDESQHLRELLDHNTDWIWEVDAQGRYTYVSRMVTAMLGYPPEQVLGKTPFDFMPPAEARRVGQAFGAIVAEQRPFAGLVNRNQRADGSIVVLETSGVPLFDTQGRLVGYRGIDRDISSLGERVLQLEAVYESSPVAQCTVDREGRMVMSNRAMARLLGCEPEQLAHAGLQQLMPEAWQQVQADFGCLDAGGALQEYEFAWRQRWFYVSPQALRDARGDVVGLSMAWLDISARRQAEHHLTEANRLLAQYARQDYLTGLFNRRHLDEQLGAELARARREGQPVSLCMADVDYFKRYNDNLGHLAGDDCLRAVARALDRSAMRPTDIVGRYGGEEFVFILPATDAAGALSVAEHLCRQVQGLALPHPDSPLRRVSISVGVTTWMPGPAGGRHAPHQDGSLAGALLRQADQALYQAKEQGRNRVACLPMEPQGPTG</sequence>
<dbReference type="Proteomes" id="UP001597463">
    <property type="component" value="Unassembled WGS sequence"/>
</dbReference>
<comment type="catalytic activity">
    <reaction evidence="2">
        <text>2 GTP = 3',3'-c-di-GMP + 2 diphosphate</text>
        <dbReference type="Rhea" id="RHEA:24898"/>
        <dbReference type="ChEBI" id="CHEBI:33019"/>
        <dbReference type="ChEBI" id="CHEBI:37565"/>
        <dbReference type="ChEBI" id="CHEBI:58805"/>
        <dbReference type="EC" id="2.7.7.65"/>
    </reaction>
</comment>
<evidence type="ECO:0000313" key="7">
    <source>
        <dbReference type="Proteomes" id="UP001597463"/>
    </source>
</evidence>
<dbReference type="Gene3D" id="3.30.450.20">
    <property type="entry name" value="PAS domain"/>
    <property type="match status" value="2"/>
</dbReference>
<dbReference type="PROSITE" id="PS50112">
    <property type="entry name" value="PAS"/>
    <property type="match status" value="1"/>
</dbReference>
<proteinExistence type="predicted"/>
<dbReference type="SMART" id="SM00267">
    <property type="entry name" value="GGDEF"/>
    <property type="match status" value="1"/>
</dbReference>
<dbReference type="InterPro" id="IPR000700">
    <property type="entry name" value="PAS-assoc_C"/>
</dbReference>
<dbReference type="SMART" id="SM00091">
    <property type="entry name" value="PAS"/>
    <property type="match status" value="2"/>
</dbReference>
<dbReference type="PANTHER" id="PTHR45138:SF9">
    <property type="entry name" value="DIGUANYLATE CYCLASE DGCM-RELATED"/>
    <property type="match status" value="1"/>
</dbReference>
<dbReference type="SUPFAM" id="SSF55073">
    <property type="entry name" value="Nucleotide cyclase"/>
    <property type="match status" value="1"/>
</dbReference>
<evidence type="ECO:0000256" key="1">
    <source>
        <dbReference type="ARBA" id="ARBA00012528"/>
    </source>
</evidence>
<name>A0ABW5UJX1_9BURK</name>
<evidence type="ECO:0000313" key="6">
    <source>
        <dbReference type="EMBL" id="MFD2753824.1"/>
    </source>
</evidence>
<reference evidence="7" key="1">
    <citation type="journal article" date="2019" name="Int. J. Syst. Evol. Microbiol.">
        <title>The Global Catalogue of Microorganisms (GCM) 10K type strain sequencing project: providing services to taxonomists for standard genome sequencing and annotation.</title>
        <authorList>
            <consortium name="The Broad Institute Genomics Platform"/>
            <consortium name="The Broad Institute Genome Sequencing Center for Infectious Disease"/>
            <person name="Wu L."/>
            <person name="Ma J."/>
        </authorList>
    </citation>
    <scope>NUCLEOTIDE SEQUENCE [LARGE SCALE GENOMIC DNA]</scope>
    <source>
        <strain evidence="7">TISTR 1906</strain>
    </source>
</reference>
<dbReference type="InterPro" id="IPR050469">
    <property type="entry name" value="Diguanylate_Cyclase"/>
</dbReference>
<accession>A0ABW5UJX1</accession>
<dbReference type="EMBL" id="JBHUMV010000002">
    <property type="protein sequence ID" value="MFD2753824.1"/>
    <property type="molecule type" value="Genomic_DNA"/>
</dbReference>
<feature type="domain" description="PAS" evidence="3">
    <location>
        <begin position="13"/>
        <end position="83"/>
    </location>
</feature>
<dbReference type="SMART" id="SM00086">
    <property type="entry name" value="PAC"/>
    <property type="match status" value="1"/>
</dbReference>
<dbReference type="RefSeq" id="WP_066480904.1">
    <property type="nucleotide sequence ID" value="NZ_BCNT01000014.1"/>
</dbReference>
<keyword evidence="6" id="KW-0548">Nucleotidyltransferase</keyword>
<evidence type="ECO:0000259" key="3">
    <source>
        <dbReference type="PROSITE" id="PS50112"/>
    </source>
</evidence>
<dbReference type="PANTHER" id="PTHR45138">
    <property type="entry name" value="REGULATORY COMPONENTS OF SENSORY TRANSDUCTION SYSTEM"/>
    <property type="match status" value="1"/>
</dbReference>
<dbReference type="InterPro" id="IPR000160">
    <property type="entry name" value="GGDEF_dom"/>
</dbReference>
<comment type="caution">
    <text evidence="6">The sequence shown here is derived from an EMBL/GenBank/DDBJ whole genome shotgun (WGS) entry which is preliminary data.</text>
</comment>
<evidence type="ECO:0000259" key="4">
    <source>
        <dbReference type="PROSITE" id="PS50113"/>
    </source>
</evidence>
<dbReference type="Pfam" id="PF00990">
    <property type="entry name" value="GGDEF"/>
    <property type="match status" value="1"/>
</dbReference>
<feature type="domain" description="GGDEF" evidence="5">
    <location>
        <begin position="291"/>
        <end position="437"/>
    </location>
</feature>
<dbReference type="CDD" id="cd01949">
    <property type="entry name" value="GGDEF"/>
    <property type="match status" value="1"/>
</dbReference>